<proteinExistence type="predicted"/>
<comment type="caution">
    <text evidence="1">The sequence shown here is derived from an EMBL/GenBank/DDBJ whole genome shotgun (WGS) entry which is preliminary data.</text>
</comment>
<evidence type="ECO:0000313" key="2">
    <source>
        <dbReference type="Proteomes" id="UP000805193"/>
    </source>
</evidence>
<dbReference type="EMBL" id="JABSTQ010011416">
    <property type="protein sequence ID" value="KAG0411650.1"/>
    <property type="molecule type" value="Genomic_DNA"/>
</dbReference>
<sequence>MAAASGGASARPGRTHQIPALPATPGRQHRKRDCHASSPPSSVMSDASFSDVESCMEEEAIPLTSDRDDADDADNGFIPVRSKKSRRASTNSGDTVVSWDKTTVRALSRPHLNALFGSVASQQVEEIRDNGRKNLIAVDVLTEEAVPALLQIQKICETPVDARVPWRVRHIAGVVRDVDQALTDKEILEALRAPAHKVLDVRRLRKSSAVRVTFAGKDLPHYVHMGYVRHPVTLYVARPLQCFRCNRIGHVAAACQKEQTCAKCSGGHESTACDSETSRCINCGKGHAATSGQCPVLRKERRVCKMRARTAYTHSEAKAAIRKQNTGKGHRNAAQAADTELRKTRSQQRLSSTDFSPLRGSQTEGREKRRDHDTTHPPKKDHSRGLRPDATTLADKGRRYANVARRAQGTVPATMETADVALLRMISRLFRAVRQLAQARGHTPEAKFALEALDAVSETRTMRSQHQSPTTVTRCPKEEPHPRRNTVSSACTCNAIPALSWHSQKLGYQGSELYLDTLSAEFVAAKVSPGNRSLHVLVGYVRPDGTPLPTKDIVEWCKGIEGDLLLCGDFNAHCEAWGSKKTNKQGDALNQMIEEVGLVVANNGAPTFFRPLRTYSVLDVTAHTPLLELTWETAPDARGSDHFPIHITIKGCQTARKVTRLCTNWDVFRASLDLTQTDIPEAITHALQAATRTSRVSEWLPKPTLLSSISKWHRTNSPADKSKFNRISAKLRRHAKALVRNRWKLLCKDVNAPSSLAKLGAVLGAMTGKLRTRHALQVLALAANVTLVDAAERLGALYAPAEATERPLAPDAAPGPLDAPFTAPELQSALRKRGLAAQDSILDLTSDLEKTRTGRETRWQSSATWNEPTTVLTEIGLTGKLQVFLANFFTGRKIQIRAEGAASSPRLLHRGLPQGSVLSPILFNMVMAPLPLSLPSTPLPVQVSIYADIFLWVTGIYTTQIHRSIQSAVQAVDTFLTESGLSLSQDKTVWMPVRGNGRRFRPPDIKLAGKPLTCVNKQRFLGIVITSRLRWAQAVKATTAVCRPAMNAVRHMTGTTWGCTERTITSAQSALVTSRILYRLPYMSPSQTDMERLEQGHRHGLQPLTVQARARRLSQLARLSTTLPGRWFRQRIQARTKGSWNDTVEDFLNIAGPLPTMTSEARVAPWEVAKVSSELRIKRLRAKKVGPINALREAVEKHIEERYGGWLLQAPTSSTTAELVAIDKALQAAVQLSPHRMVLLTDSRCALQKLADAECADPATTAARRTLSRDRPDSAPLGRTGIKGDKRADSLAGEAHLAPRTVPTPPHPQQAALNVYWHLQDSKPKPALPRGALSGLSRAAQTLVRRLRTNTAYTNAFLTKIGPDMRATVLNTSGLVSRRPGQAGDGPGQIVTRFRSVETRKKVAEGSILNKAITGPELQFYDVVTSWPGSVHNSRIFDSCHAHVLYQESAVTGLLLDGSPQSPLSAITRVGEREVLLPLHFVFGLRVLGAQGVLFILLFLVLVEASTCWATAAAEVDVILEEATAAVADVEATAGTTRGQDWDKKGYEGEICGGSETKRSPSSARRRTDKERPLAGHREENIDPTRGHAPPLSCLRDQELNAKCTIRLLQRGRRLQATSDQTHTQASG</sequence>
<reference evidence="1 2" key="1">
    <citation type="journal article" date="2020" name="Cell">
        <title>Large-Scale Comparative Analyses of Tick Genomes Elucidate Their Genetic Diversity and Vector Capacities.</title>
        <authorList>
            <consortium name="Tick Genome and Microbiome Consortium (TIGMIC)"/>
            <person name="Jia N."/>
            <person name="Wang J."/>
            <person name="Shi W."/>
            <person name="Du L."/>
            <person name="Sun Y."/>
            <person name="Zhan W."/>
            <person name="Jiang J.F."/>
            <person name="Wang Q."/>
            <person name="Zhang B."/>
            <person name="Ji P."/>
            <person name="Bell-Sakyi L."/>
            <person name="Cui X.M."/>
            <person name="Yuan T.T."/>
            <person name="Jiang B.G."/>
            <person name="Yang W.F."/>
            <person name="Lam T.T."/>
            <person name="Chang Q.C."/>
            <person name="Ding S.J."/>
            <person name="Wang X.J."/>
            <person name="Zhu J.G."/>
            <person name="Ruan X.D."/>
            <person name="Zhao L."/>
            <person name="Wei J.T."/>
            <person name="Ye R.Z."/>
            <person name="Que T.C."/>
            <person name="Du C.H."/>
            <person name="Zhou Y.H."/>
            <person name="Cheng J.X."/>
            <person name="Dai P.F."/>
            <person name="Guo W.B."/>
            <person name="Han X.H."/>
            <person name="Huang E.J."/>
            <person name="Li L.F."/>
            <person name="Wei W."/>
            <person name="Gao Y.C."/>
            <person name="Liu J.Z."/>
            <person name="Shao H.Z."/>
            <person name="Wang X."/>
            <person name="Wang C.C."/>
            <person name="Yang T.C."/>
            <person name="Huo Q.B."/>
            <person name="Li W."/>
            <person name="Chen H.Y."/>
            <person name="Chen S.E."/>
            <person name="Zhou L.G."/>
            <person name="Ni X.B."/>
            <person name="Tian J.H."/>
            <person name="Sheng Y."/>
            <person name="Liu T."/>
            <person name="Pan Y.S."/>
            <person name="Xia L.Y."/>
            <person name="Li J."/>
            <person name="Zhao F."/>
            <person name="Cao W.C."/>
        </authorList>
    </citation>
    <scope>NUCLEOTIDE SEQUENCE [LARGE SCALE GENOMIC DNA]</scope>
    <source>
        <strain evidence="1">Iper-2018</strain>
    </source>
</reference>
<accession>A0AC60NX24</accession>
<evidence type="ECO:0000313" key="1">
    <source>
        <dbReference type="EMBL" id="KAG0411650.1"/>
    </source>
</evidence>
<name>A0AC60NX24_IXOPE</name>
<keyword evidence="2" id="KW-1185">Reference proteome</keyword>
<dbReference type="Proteomes" id="UP000805193">
    <property type="component" value="Unassembled WGS sequence"/>
</dbReference>
<gene>
    <name evidence="1" type="ORF">HPB47_011217</name>
</gene>
<organism evidence="1 2">
    <name type="scientific">Ixodes persulcatus</name>
    <name type="common">Taiga tick</name>
    <dbReference type="NCBI Taxonomy" id="34615"/>
    <lineage>
        <taxon>Eukaryota</taxon>
        <taxon>Metazoa</taxon>
        <taxon>Ecdysozoa</taxon>
        <taxon>Arthropoda</taxon>
        <taxon>Chelicerata</taxon>
        <taxon>Arachnida</taxon>
        <taxon>Acari</taxon>
        <taxon>Parasitiformes</taxon>
        <taxon>Ixodida</taxon>
        <taxon>Ixodoidea</taxon>
        <taxon>Ixodidae</taxon>
        <taxon>Ixodinae</taxon>
        <taxon>Ixodes</taxon>
    </lineage>
</organism>
<protein>
    <submittedName>
        <fullName evidence="1">Uncharacterized protein</fullName>
    </submittedName>
</protein>